<evidence type="ECO:0000256" key="4">
    <source>
        <dbReference type="ARBA" id="ARBA00022490"/>
    </source>
</evidence>
<dbReference type="GO" id="GO:0003356">
    <property type="term" value="P:regulation of cilium beat frequency"/>
    <property type="evidence" value="ECO:0007669"/>
    <property type="project" value="TreeGrafter"/>
</dbReference>
<sequence length="556" mass="63567">MCSTKAKLSNEKILDSKSPMKKKAITALFRRVIKGPQLQVSAVKDRTVPSEEEKRKIAEHSLHSDIGDYAPPTKKRRMAHQPKVIEPNKTSVLEIMKLLDLADADEQKKKKIGKMKEAAQQERRRKVAENVRSQMFIAQREATIEVDQLRSTKAKLSNEKILDSKSPMKKKAITALFRRVIKGPQLQVSAVKDRTVPSEEEKRKIAEHSLHSDIGDYAPPTKKRRMAHQPKVIEPNKTSVLEIMKLLDLADADEQKKKKIGKMKEAAQEERRRKVAENYRNQMFIAQREAMIEVDQRKIVTSLVTSLTKKKAINAVFRRVIRGPQLQASAVKDLTVPRKEEKRKITEHNLLSDIGEYVPPTKTRRIAYQPKVIEPNKTSVLEIMKLLDLADADEQKKKKIGKMKEAAQQERRRKVAENVRSQMFIAQREATIEVDQFFRGDVIRKCRQRLEKKLCPLISEICEISRVAADRDIEKIYQKILIVITMMSGLGNSMTPPVLKEAAMALQTVYLPSEVTNFVTYSRKAKNKQLVELMSIVAGIRLFNKDCQRGGQGIDN</sequence>
<feature type="coiled-coil region" evidence="10">
    <location>
        <begin position="101"/>
        <end position="159"/>
    </location>
</feature>
<evidence type="ECO:0000256" key="6">
    <source>
        <dbReference type="ARBA" id="ARBA00023069"/>
    </source>
</evidence>
<evidence type="ECO:0000256" key="11">
    <source>
        <dbReference type="SAM" id="MobiDB-lite"/>
    </source>
</evidence>
<evidence type="ECO:0000256" key="8">
    <source>
        <dbReference type="ARBA" id="ARBA00023273"/>
    </source>
</evidence>
<protein>
    <recommendedName>
        <fullName evidence="3">Cilia- and flagella-associated protein 206</fullName>
    </recommendedName>
</protein>
<organism evidence="12 13">
    <name type="scientific">Cotesia congregata</name>
    <name type="common">Parasitoid wasp</name>
    <name type="synonym">Apanteles congregatus</name>
    <dbReference type="NCBI Taxonomy" id="51543"/>
    <lineage>
        <taxon>Eukaryota</taxon>
        <taxon>Metazoa</taxon>
        <taxon>Ecdysozoa</taxon>
        <taxon>Arthropoda</taxon>
        <taxon>Hexapoda</taxon>
        <taxon>Insecta</taxon>
        <taxon>Pterygota</taxon>
        <taxon>Neoptera</taxon>
        <taxon>Endopterygota</taxon>
        <taxon>Hymenoptera</taxon>
        <taxon>Apocrita</taxon>
        <taxon>Ichneumonoidea</taxon>
        <taxon>Braconidae</taxon>
        <taxon>Microgastrinae</taxon>
        <taxon>Cotesia</taxon>
    </lineage>
</organism>
<evidence type="ECO:0000313" key="12">
    <source>
        <dbReference type="EMBL" id="CAG5075153.1"/>
    </source>
</evidence>
<comment type="function">
    <text evidence="9">Essential for sperm motility and is involved in the regulation of the beating frequency of motile cilia on the epithelial cells of the respiratory tract. Required for the establishment of radial spokes in sperm flagella.</text>
</comment>
<dbReference type="PROSITE" id="PS50096">
    <property type="entry name" value="IQ"/>
    <property type="match status" value="1"/>
</dbReference>
<evidence type="ECO:0000256" key="1">
    <source>
        <dbReference type="ARBA" id="ARBA00004430"/>
    </source>
</evidence>
<dbReference type="GO" id="GO:0005930">
    <property type="term" value="C:axoneme"/>
    <property type="evidence" value="ECO:0007669"/>
    <property type="project" value="UniProtKB-SubCell"/>
</dbReference>
<comment type="caution">
    <text evidence="12">The sequence shown here is derived from an EMBL/GenBank/DDBJ whole genome shotgun (WGS) entry which is preliminary data.</text>
</comment>
<comment type="similarity">
    <text evidence="2">Belongs to the CFAP206 family.</text>
</comment>
<accession>A0A8J2GZZ3</accession>
<feature type="region of interest" description="Disordered" evidence="11">
    <location>
        <begin position="46"/>
        <end position="79"/>
    </location>
</feature>
<keyword evidence="8" id="KW-0966">Cell projection</keyword>
<dbReference type="Proteomes" id="UP000786811">
    <property type="component" value="Unassembled WGS sequence"/>
</dbReference>
<keyword evidence="6" id="KW-0969">Cilium</keyword>
<keyword evidence="13" id="KW-1185">Reference proteome</keyword>
<dbReference type="EMBL" id="CAJNRD030001116">
    <property type="protein sequence ID" value="CAG5075153.1"/>
    <property type="molecule type" value="Genomic_DNA"/>
</dbReference>
<evidence type="ECO:0000256" key="3">
    <source>
        <dbReference type="ARBA" id="ARBA00021602"/>
    </source>
</evidence>
<name>A0A8J2GZZ3_COTCN</name>
<evidence type="ECO:0000256" key="5">
    <source>
        <dbReference type="ARBA" id="ARBA00022794"/>
    </source>
</evidence>
<feature type="non-terminal residue" evidence="12">
    <location>
        <position position="1"/>
    </location>
</feature>
<keyword evidence="5" id="KW-0970">Cilium biogenesis/degradation</keyword>
<dbReference type="OrthoDB" id="10251073at2759"/>
<comment type="subcellular location">
    <subcellularLocation>
        <location evidence="1">Cytoplasm</location>
        <location evidence="1">Cytoskeleton</location>
        <location evidence="1">Cilium axoneme</location>
    </subcellularLocation>
</comment>
<dbReference type="PANTHER" id="PTHR21442:SF0">
    <property type="entry name" value="CILIA- AND FLAGELLA-ASSOCIATED PROTEIN 206"/>
    <property type="match status" value="1"/>
</dbReference>
<dbReference type="GO" id="GO:0036064">
    <property type="term" value="C:ciliary basal body"/>
    <property type="evidence" value="ECO:0007669"/>
    <property type="project" value="TreeGrafter"/>
</dbReference>
<dbReference type="PANTHER" id="PTHR21442">
    <property type="entry name" value="CILIA- AND FLAGELLA-ASSOCIATED PROTEIN 206"/>
    <property type="match status" value="1"/>
</dbReference>
<reference evidence="12" key="1">
    <citation type="submission" date="2021-04" db="EMBL/GenBank/DDBJ databases">
        <authorList>
            <person name="Chebbi M.A.C M."/>
        </authorList>
    </citation>
    <scope>NUCLEOTIDE SEQUENCE</scope>
</reference>
<evidence type="ECO:0000313" key="13">
    <source>
        <dbReference type="Proteomes" id="UP000786811"/>
    </source>
</evidence>
<dbReference type="AlphaFoldDB" id="A0A8J2GZZ3"/>
<gene>
    <name evidence="12" type="ORF">HICCMSTLAB_LOCUS1307</name>
</gene>
<keyword evidence="12" id="KW-0282">Flagellum</keyword>
<dbReference type="GO" id="GO:0030030">
    <property type="term" value="P:cell projection organization"/>
    <property type="evidence" value="ECO:0007669"/>
    <property type="project" value="UniProtKB-KW"/>
</dbReference>
<evidence type="ECO:0000256" key="10">
    <source>
        <dbReference type="SAM" id="Coils"/>
    </source>
</evidence>
<evidence type="ECO:0000256" key="7">
    <source>
        <dbReference type="ARBA" id="ARBA00023212"/>
    </source>
</evidence>
<feature type="compositionally biased region" description="Basic and acidic residues" evidence="11">
    <location>
        <begin position="46"/>
        <end position="66"/>
    </location>
</feature>
<evidence type="ECO:0000256" key="9">
    <source>
        <dbReference type="ARBA" id="ARBA00045321"/>
    </source>
</evidence>
<evidence type="ECO:0000256" key="2">
    <source>
        <dbReference type="ARBA" id="ARBA00010500"/>
    </source>
</evidence>
<proteinExistence type="inferred from homology"/>
<dbReference type="InterPro" id="IPR021897">
    <property type="entry name" value="FAP206"/>
</dbReference>
<keyword evidence="7" id="KW-0206">Cytoskeleton</keyword>
<keyword evidence="4" id="KW-0963">Cytoplasm</keyword>
<keyword evidence="10" id="KW-0175">Coiled coil</keyword>